<sequence>MIRRIVAVLATCVFAVTGFAVGTASAGTATVRPHASVTSECGPLVLANPTRSPAEFRWRVVGHDLRSAAVAPRTSEQRSLRPEYGQGALTVQWIARLHDSQAKARAVRAAEEALKAAQAARDTAKAARDQAEAALPEKTADWPGTWAAERDRLLAIVNSPQEAEERKATAREKVALIDTYLTAENALADAVAKVADAQVALNRARSGEYWTRWWRGTIRVDACPTPGAPPTTPTEEPTTSAPTPPETTPPAEEPEPEPAPTATTTTVQRVVRVINEVRVPTRIDTGGGGLAA</sequence>
<keyword evidence="3" id="KW-0732">Signal</keyword>
<evidence type="ECO:0000256" key="3">
    <source>
        <dbReference type="SAM" id="SignalP"/>
    </source>
</evidence>
<proteinExistence type="predicted"/>
<protein>
    <submittedName>
        <fullName evidence="4">Uncharacterized protein</fullName>
    </submittedName>
</protein>
<name>A0A2W2FUC7_9ACTN</name>
<dbReference type="AlphaFoldDB" id="A0A2W2FUC7"/>
<reference evidence="4 5" key="1">
    <citation type="submission" date="2018-01" db="EMBL/GenBank/DDBJ databases">
        <title>Draft genome sequence of Sphaerisporangium sp. 7K107.</title>
        <authorList>
            <person name="Sahin N."/>
            <person name="Saygin H."/>
            <person name="Ay H."/>
        </authorList>
    </citation>
    <scope>NUCLEOTIDE SEQUENCE [LARGE SCALE GENOMIC DNA]</scope>
    <source>
        <strain evidence="4 5">7K107</strain>
    </source>
</reference>
<gene>
    <name evidence="4" type="ORF">C1I98_28540</name>
</gene>
<feature type="region of interest" description="Disordered" evidence="2">
    <location>
        <begin position="221"/>
        <end position="269"/>
    </location>
</feature>
<evidence type="ECO:0000256" key="2">
    <source>
        <dbReference type="SAM" id="MobiDB-lite"/>
    </source>
</evidence>
<comment type="caution">
    <text evidence="4">The sequence shown here is derived from an EMBL/GenBank/DDBJ whole genome shotgun (WGS) entry which is preliminary data.</text>
</comment>
<keyword evidence="5" id="KW-1185">Reference proteome</keyword>
<dbReference type="RefSeq" id="WP_111170502.1">
    <property type="nucleotide sequence ID" value="NZ_POUA01000292.1"/>
</dbReference>
<evidence type="ECO:0000313" key="5">
    <source>
        <dbReference type="Proteomes" id="UP000248544"/>
    </source>
</evidence>
<evidence type="ECO:0000256" key="1">
    <source>
        <dbReference type="SAM" id="Coils"/>
    </source>
</evidence>
<keyword evidence="1" id="KW-0175">Coiled coil</keyword>
<organism evidence="4 5">
    <name type="scientific">Spongiactinospora gelatinilytica</name>
    <dbReference type="NCBI Taxonomy" id="2666298"/>
    <lineage>
        <taxon>Bacteria</taxon>
        <taxon>Bacillati</taxon>
        <taxon>Actinomycetota</taxon>
        <taxon>Actinomycetes</taxon>
        <taxon>Streptosporangiales</taxon>
        <taxon>Streptosporangiaceae</taxon>
        <taxon>Spongiactinospora</taxon>
    </lineage>
</organism>
<feature type="signal peptide" evidence="3">
    <location>
        <begin position="1"/>
        <end position="20"/>
    </location>
</feature>
<feature type="coiled-coil region" evidence="1">
    <location>
        <begin position="107"/>
        <end position="134"/>
    </location>
</feature>
<dbReference type="Proteomes" id="UP000248544">
    <property type="component" value="Unassembled WGS sequence"/>
</dbReference>
<feature type="chain" id="PRO_5039647658" evidence="3">
    <location>
        <begin position="21"/>
        <end position="292"/>
    </location>
</feature>
<accession>A0A2W2FUC7</accession>
<dbReference type="EMBL" id="POUA01000292">
    <property type="protein sequence ID" value="PZG33709.1"/>
    <property type="molecule type" value="Genomic_DNA"/>
</dbReference>
<evidence type="ECO:0000313" key="4">
    <source>
        <dbReference type="EMBL" id="PZG33709.1"/>
    </source>
</evidence>